<dbReference type="InterPro" id="IPR008983">
    <property type="entry name" value="Tumour_necrosis_fac-like_dom"/>
</dbReference>
<evidence type="ECO:0000256" key="6">
    <source>
        <dbReference type="ARBA" id="ARBA00023136"/>
    </source>
</evidence>
<evidence type="ECO:0000256" key="8">
    <source>
        <dbReference type="ARBA" id="ARBA00033263"/>
    </source>
</evidence>
<proteinExistence type="inferred from homology"/>
<gene>
    <name evidence="14" type="primary">LOC115464947</name>
</gene>
<dbReference type="PROSITE" id="PS50049">
    <property type="entry name" value="THD_2"/>
    <property type="match status" value="1"/>
</dbReference>
<evidence type="ECO:0000256" key="7">
    <source>
        <dbReference type="ARBA" id="ARBA00033253"/>
    </source>
</evidence>
<reference evidence="14" key="1">
    <citation type="submission" date="2025-08" db="UniProtKB">
        <authorList>
            <consortium name="RefSeq"/>
        </authorList>
    </citation>
    <scope>IDENTIFICATION</scope>
</reference>
<keyword evidence="4" id="KW-0202">Cytokine</keyword>
<keyword evidence="6 11" id="KW-0472">Membrane</keyword>
<evidence type="ECO:0000313" key="14">
    <source>
        <dbReference type="RefSeq" id="XP_030051197.1"/>
    </source>
</evidence>
<dbReference type="InterPro" id="IPR021184">
    <property type="entry name" value="TNF_CS"/>
</dbReference>
<evidence type="ECO:0000256" key="2">
    <source>
        <dbReference type="ARBA" id="ARBA00008670"/>
    </source>
</evidence>
<dbReference type="CDD" id="cd00184">
    <property type="entry name" value="TNF"/>
    <property type="match status" value="1"/>
</dbReference>
<organism evidence="13 14">
    <name type="scientific">Microcaecilia unicolor</name>
    <dbReference type="NCBI Taxonomy" id="1415580"/>
    <lineage>
        <taxon>Eukaryota</taxon>
        <taxon>Metazoa</taxon>
        <taxon>Chordata</taxon>
        <taxon>Craniata</taxon>
        <taxon>Vertebrata</taxon>
        <taxon>Euteleostomi</taxon>
        <taxon>Amphibia</taxon>
        <taxon>Gymnophiona</taxon>
        <taxon>Siphonopidae</taxon>
        <taxon>Microcaecilia</taxon>
    </lineage>
</organism>
<dbReference type="GO" id="GO:0043123">
    <property type="term" value="P:positive regulation of canonical NF-kappaB signal transduction"/>
    <property type="evidence" value="ECO:0007669"/>
    <property type="project" value="TreeGrafter"/>
</dbReference>
<evidence type="ECO:0000256" key="3">
    <source>
        <dbReference type="ARBA" id="ARBA00018403"/>
    </source>
</evidence>
<dbReference type="KEGG" id="muo:115464947"/>
<dbReference type="InParanoid" id="A0A6P7X6H0"/>
<dbReference type="PANTHER" id="PTHR11471">
    <property type="entry name" value="TUMOR NECROSIS FACTOR FAMILY MEMBER"/>
    <property type="match status" value="1"/>
</dbReference>
<comment type="function">
    <text evidence="9">Cytokine that in its homotrimeric form binds to TNFRSF1A/TNFR1, TNFRSF1B/TNFBR and TNFRSF14/HVEM. In its heterotrimeric form with LTB binds to TNFRSF3/LTBR. Lymphotoxin is produced by lymphocytes and is cytotoxic for a wide range of tumor cells in vitro and in vivo.</text>
</comment>
<protein>
    <recommendedName>
        <fullName evidence="3">Lymphotoxin-alpha</fullName>
    </recommendedName>
    <alternativeName>
        <fullName evidence="7">TNF-beta</fullName>
    </alternativeName>
    <alternativeName>
        <fullName evidence="8">Tumor necrosis factor ligand superfamily member 1</fullName>
    </alternativeName>
</protein>
<evidence type="ECO:0000256" key="11">
    <source>
        <dbReference type="SAM" id="Phobius"/>
    </source>
</evidence>
<feature type="domain" description="THD" evidence="12">
    <location>
        <begin position="93"/>
        <end position="235"/>
    </location>
</feature>
<dbReference type="GO" id="GO:0005164">
    <property type="term" value="F:tumor necrosis factor receptor binding"/>
    <property type="evidence" value="ECO:0007669"/>
    <property type="project" value="InterPro"/>
</dbReference>
<comment type="subcellular location">
    <subcellularLocation>
        <location evidence="1">Membrane</location>
    </subcellularLocation>
</comment>
<dbReference type="GO" id="GO:0006955">
    <property type="term" value="P:immune response"/>
    <property type="evidence" value="ECO:0007669"/>
    <property type="project" value="InterPro"/>
</dbReference>
<dbReference type="OrthoDB" id="5983780at2759"/>
<evidence type="ECO:0000313" key="13">
    <source>
        <dbReference type="Proteomes" id="UP000515156"/>
    </source>
</evidence>
<dbReference type="GO" id="GO:0005615">
    <property type="term" value="C:extracellular space"/>
    <property type="evidence" value="ECO:0007669"/>
    <property type="project" value="UniProtKB-KW"/>
</dbReference>
<evidence type="ECO:0000256" key="5">
    <source>
        <dbReference type="ARBA" id="ARBA00022729"/>
    </source>
</evidence>
<dbReference type="PROSITE" id="PS00251">
    <property type="entry name" value="THD_1"/>
    <property type="match status" value="1"/>
</dbReference>
<dbReference type="FunCoup" id="A0A6P7X6H0">
    <property type="interactions" value="1438"/>
</dbReference>
<dbReference type="PRINTS" id="PR01236">
    <property type="entry name" value="TNFBETA"/>
</dbReference>
<evidence type="ECO:0000256" key="1">
    <source>
        <dbReference type="ARBA" id="ARBA00004370"/>
    </source>
</evidence>
<dbReference type="InterPro" id="IPR006052">
    <property type="entry name" value="TNF_dom"/>
</dbReference>
<dbReference type="GO" id="GO:2001238">
    <property type="term" value="P:positive regulation of extrinsic apoptotic signaling pathway"/>
    <property type="evidence" value="ECO:0007669"/>
    <property type="project" value="TreeGrafter"/>
</dbReference>
<dbReference type="GO" id="GO:0005125">
    <property type="term" value="F:cytokine activity"/>
    <property type="evidence" value="ECO:0007669"/>
    <property type="project" value="UniProtKB-KW"/>
</dbReference>
<dbReference type="Proteomes" id="UP000515156">
    <property type="component" value="Chromosome 3"/>
</dbReference>
<evidence type="ECO:0000256" key="10">
    <source>
        <dbReference type="ARBA" id="ARBA00046860"/>
    </source>
</evidence>
<feature type="transmembrane region" description="Helical" evidence="11">
    <location>
        <begin position="30"/>
        <end position="51"/>
    </location>
</feature>
<comment type="subunit">
    <text evidence="10">Homotrimer, and heterotrimer of either two LTB and one LTA subunits or (less prevalent) two LTA and one LTB subunits. Interacts with TNFRSF14.</text>
</comment>
<keyword evidence="5" id="KW-0732">Signal</keyword>
<dbReference type="SUPFAM" id="SSF49842">
    <property type="entry name" value="TNF-like"/>
    <property type="match status" value="1"/>
</dbReference>
<dbReference type="SMART" id="SM00207">
    <property type="entry name" value="TNF"/>
    <property type="match status" value="1"/>
</dbReference>
<accession>A0A6P7X6H0</accession>
<dbReference type="PANTHER" id="PTHR11471:SF58">
    <property type="entry name" value="TUMOR NECROSIS FACTOR"/>
    <property type="match status" value="1"/>
</dbReference>
<dbReference type="AlphaFoldDB" id="A0A6P7X6H0"/>
<keyword evidence="11" id="KW-1133">Transmembrane helix</keyword>
<dbReference type="Gene3D" id="2.60.120.40">
    <property type="match status" value="1"/>
</dbReference>
<dbReference type="PRINTS" id="PR01234">
    <property type="entry name" value="TNECROSISFCT"/>
</dbReference>
<dbReference type="InterPro" id="IPR002960">
    <property type="entry name" value="TNF_beta"/>
</dbReference>
<sequence length="235" mass="26607">MSADNIALDPEKGGLVVIRESRRSDHCWKYLGLFSILLLVGVSIFFTLIHFRVIPLFGRPEPNDLLNEQKAASAKLYETPYLMKLQAMKANKPAAHLTGHKESDKLVWSEDELEDPYEDNSAKMEVQNNELVIPTDGLYFVYTQVVYKGLDCQNGPIYLVHTVNHISTEFEKKNPILSASKTACENQGYKNVWFHTLYQGAVFRLNEGDRLSTETLETSRLYVAPGQNYFGAVAL</sequence>
<dbReference type="RefSeq" id="XP_030051197.1">
    <property type="nucleotide sequence ID" value="XM_030195337.1"/>
</dbReference>
<dbReference type="GeneID" id="115464947"/>
<keyword evidence="11" id="KW-0812">Transmembrane</keyword>
<dbReference type="GO" id="GO:0016020">
    <property type="term" value="C:membrane"/>
    <property type="evidence" value="ECO:0007669"/>
    <property type="project" value="UniProtKB-SubCell"/>
</dbReference>
<evidence type="ECO:0000256" key="9">
    <source>
        <dbReference type="ARBA" id="ARBA00046146"/>
    </source>
</evidence>
<evidence type="ECO:0000256" key="4">
    <source>
        <dbReference type="ARBA" id="ARBA00022514"/>
    </source>
</evidence>
<dbReference type="InterPro" id="IPR006053">
    <property type="entry name" value="TNF"/>
</dbReference>
<dbReference type="Pfam" id="PF00229">
    <property type="entry name" value="TNF"/>
    <property type="match status" value="1"/>
</dbReference>
<name>A0A6P7X6H0_9AMPH</name>
<keyword evidence="13" id="KW-1185">Reference proteome</keyword>
<comment type="similarity">
    <text evidence="2">Belongs to the tumor necrosis factor family.</text>
</comment>
<evidence type="ECO:0000259" key="12">
    <source>
        <dbReference type="PROSITE" id="PS50049"/>
    </source>
</evidence>